<dbReference type="AlphaFoldDB" id="A0A9X1CQ44"/>
<proteinExistence type="predicted"/>
<dbReference type="Proteomes" id="UP000708805">
    <property type="component" value="Unassembled WGS sequence"/>
</dbReference>
<gene>
    <name evidence="1" type="ORF">J8641_00925</name>
</gene>
<sequence length="185" mass="21301">MLADEQINNAPFNRSHRLTIPMDTGLIIPKLQDLGFQEVSQESFNGKNLYSTTVIDGSIYSIYLIFKDFVKPDCNYEIRLKYSNGKVNGVEVPLGYNGWIFKDTAIPKLIISTINHKNKPDNLFQDLLDEHIQNIETFKQKQPLNEELISTRAVYDGITYEINSFGGGRVTMLQIYRYKDGKKFH</sequence>
<organism evidence="1 2">
    <name type="scientific">Neisseria elongata subsp. nitroreducens</name>
    <dbReference type="NCBI Taxonomy" id="90367"/>
    <lineage>
        <taxon>Bacteria</taxon>
        <taxon>Pseudomonadati</taxon>
        <taxon>Pseudomonadota</taxon>
        <taxon>Betaproteobacteria</taxon>
        <taxon>Neisseriales</taxon>
        <taxon>Neisseriaceae</taxon>
        <taxon>Neisseria</taxon>
    </lineage>
</organism>
<reference evidence="1" key="1">
    <citation type="submission" date="2021-04" db="EMBL/GenBank/DDBJ databases">
        <title>Genomic characterization of endocarditis-associated Neisseria elongata subsp. nitroreducens.</title>
        <authorList>
            <person name="Schorner M."/>
            <person name="Passarelli-Araujo H."/>
            <person name="Scheffer M."/>
            <person name="Barazzetti F."/>
            <person name="Martins J."/>
            <person name="Machado H."/>
            <person name="Palmeiro J."/>
            <person name="Bazzo M."/>
        </authorList>
    </citation>
    <scope>NUCLEOTIDE SEQUENCE</scope>
    <source>
        <strain evidence="1">Nel_M001</strain>
    </source>
</reference>
<evidence type="ECO:0000313" key="1">
    <source>
        <dbReference type="EMBL" id="MBS9339422.1"/>
    </source>
</evidence>
<comment type="caution">
    <text evidence="1">The sequence shown here is derived from an EMBL/GenBank/DDBJ whole genome shotgun (WGS) entry which is preliminary data.</text>
</comment>
<accession>A0A9X1CQ44</accession>
<dbReference type="EMBL" id="JAGJWT010000001">
    <property type="protein sequence ID" value="MBS9339422.1"/>
    <property type="molecule type" value="Genomic_DNA"/>
</dbReference>
<name>A0A9X1CQ44_NEIEL</name>
<protein>
    <submittedName>
        <fullName evidence="1">Uncharacterized protein</fullName>
    </submittedName>
</protein>
<evidence type="ECO:0000313" key="2">
    <source>
        <dbReference type="Proteomes" id="UP000708805"/>
    </source>
</evidence>